<dbReference type="InterPro" id="IPR010982">
    <property type="entry name" value="Lambda_DNA-bd_dom_sf"/>
</dbReference>
<proteinExistence type="predicted"/>
<dbReference type="InterPro" id="IPR019734">
    <property type="entry name" value="TPR_rpt"/>
</dbReference>
<dbReference type="GO" id="GO:0005829">
    <property type="term" value="C:cytosol"/>
    <property type="evidence" value="ECO:0007669"/>
    <property type="project" value="TreeGrafter"/>
</dbReference>
<dbReference type="PROSITE" id="PS50943">
    <property type="entry name" value="HTH_CROC1"/>
    <property type="match status" value="1"/>
</dbReference>
<dbReference type="InterPro" id="IPR050807">
    <property type="entry name" value="TransReg_Diox_bact_type"/>
</dbReference>
<dbReference type="PANTHER" id="PTHR46797:SF1">
    <property type="entry name" value="METHYLPHOSPHONATE SYNTHASE"/>
    <property type="match status" value="1"/>
</dbReference>
<gene>
    <name evidence="3" type="ORF">GJU41_08620</name>
</gene>
<dbReference type="InterPro" id="IPR011990">
    <property type="entry name" value="TPR-like_helical_dom_sf"/>
</dbReference>
<accession>A0A6I2M9H5</accession>
<sequence>MLGERIRKLRKQKKLTLEELAGSELTKGMLSLIENNKANPSMESLAYIAKRLEVDVSQLVNEVNVVELREVLDKAENLYSMNKEDPAGKYEKLIQLIEPHIHKLHQGYEAARLLDLYGRSLYREEKEWKEPIDKAAALYEQMNITQKRASIGLFRGIVPFIGHHYEKALEVLLFERSEIEKRFTYIDPITRLDLDYHEAVLHFAVGNTESAKRVMNNAIAFSKENKTFYLIDDLYRLAAASAQMAEDAELYNYYIMKLKQYAEFSEDEGSWLSYHIFSIESLISVKNDYHSALEIIHSYLEDSESTLKFKEWFYLEKGKALHGLGEYEEAIRYLDQAEVPPYHHHPFDLSQFYLKDTYKALCYEKLGDSEKALEAARTAVEQFEAMPDSPYKEFSKKTYDELGGKGG</sequence>
<keyword evidence="1" id="KW-0238">DNA-binding</keyword>
<dbReference type="Proteomes" id="UP000441585">
    <property type="component" value="Unassembled WGS sequence"/>
</dbReference>
<evidence type="ECO:0000313" key="4">
    <source>
        <dbReference type="Proteomes" id="UP000441585"/>
    </source>
</evidence>
<dbReference type="Pfam" id="PF13181">
    <property type="entry name" value="TPR_8"/>
    <property type="match status" value="2"/>
</dbReference>
<dbReference type="GO" id="GO:0003700">
    <property type="term" value="F:DNA-binding transcription factor activity"/>
    <property type="evidence" value="ECO:0007669"/>
    <property type="project" value="TreeGrafter"/>
</dbReference>
<dbReference type="EMBL" id="WKKF01000002">
    <property type="protein sequence ID" value="MRX54034.1"/>
    <property type="molecule type" value="Genomic_DNA"/>
</dbReference>
<name>A0A6I2M9H5_9BACI</name>
<protein>
    <submittedName>
        <fullName evidence="3">Helix-turn-helix domain-containing protein</fullName>
    </submittedName>
</protein>
<organism evidence="3 4">
    <name type="scientific">Metabacillus idriensis</name>
    <dbReference type="NCBI Taxonomy" id="324768"/>
    <lineage>
        <taxon>Bacteria</taxon>
        <taxon>Bacillati</taxon>
        <taxon>Bacillota</taxon>
        <taxon>Bacilli</taxon>
        <taxon>Bacillales</taxon>
        <taxon>Bacillaceae</taxon>
        <taxon>Metabacillus</taxon>
    </lineage>
</organism>
<reference evidence="3 4" key="1">
    <citation type="submission" date="2019-11" db="EMBL/GenBank/DDBJ databases">
        <title>Bacillus idriensis genome.</title>
        <authorList>
            <person name="Konopka E.N."/>
            <person name="Newman J.D."/>
        </authorList>
    </citation>
    <scope>NUCLEOTIDE SEQUENCE [LARGE SCALE GENOMIC DNA]</scope>
    <source>
        <strain evidence="3 4">DSM 19097</strain>
    </source>
</reference>
<evidence type="ECO:0000256" key="1">
    <source>
        <dbReference type="ARBA" id="ARBA00023125"/>
    </source>
</evidence>
<keyword evidence="4" id="KW-1185">Reference proteome</keyword>
<dbReference type="CDD" id="cd00093">
    <property type="entry name" value="HTH_XRE"/>
    <property type="match status" value="1"/>
</dbReference>
<dbReference type="SUPFAM" id="SSF48452">
    <property type="entry name" value="TPR-like"/>
    <property type="match status" value="1"/>
</dbReference>
<dbReference type="PANTHER" id="PTHR46797">
    <property type="entry name" value="HTH-TYPE TRANSCRIPTIONAL REGULATOR"/>
    <property type="match status" value="1"/>
</dbReference>
<dbReference type="SUPFAM" id="SSF47413">
    <property type="entry name" value="lambda repressor-like DNA-binding domains"/>
    <property type="match status" value="1"/>
</dbReference>
<dbReference type="InterPro" id="IPR001387">
    <property type="entry name" value="Cro/C1-type_HTH"/>
</dbReference>
<dbReference type="Gene3D" id="1.25.40.10">
    <property type="entry name" value="Tetratricopeptide repeat domain"/>
    <property type="match status" value="2"/>
</dbReference>
<feature type="domain" description="HTH cro/C1-type" evidence="2">
    <location>
        <begin position="6"/>
        <end position="59"/>
    </location>
</feature>
<dbReference type="GO" id="GO:0003677">
    <property type="term" value="F:DNA binding"/>
    <property type="evidence" value="ECO:0007669"/>
    <property type="project" value="UniProtKB-KW"/>
</dbReference>
<dbReference type="SMART" id="SM00530">
    <property type="entry name" value="HTH_XRE"/>
    <property type="match status" value="1"/>
</dbReference>
<dbReference type="AlphaFoldDB" id="A0A6I2M9H5"/>
<evidence type="ECO:0000259" key="2">
    <source>
        <dbReference type="PROSITE" id="PS50943"/>
    </source>
</evidence>
<dbReference type="RefSeq" id="WP_154318368.1">
    <property type="nucleotide sequence ID" value="NZ_CAJGAA010000002.1"/>
</dbReference>
<evidence type="ECO:0000313" key="3">
    <source>
        <dbReference type="EMBL" id="MRX54034.1"/>
    </source>
</evidence>
<dbReference type="Pfam" id="PF12844">
    <property type="entry name" value="HTH_19"/>
    <property type="match status" value="1"/>
</dbReference>
<comment type="caution">
    <text evidence="3">The sequence shown here is derived from an EMBL/GenBank/DDBJ whole genome shotgun (WGS) entry which is preliminary data.</text>
</comment>